<evidence type="ECO:0000313" key="4">
    <source>
        <dbReference type="Proteomes" id="UP000436088"/>
    </source>
</evidence>
<organism evidence="3 4">
    <name type="scientific">Hibiscus syriacus</name>
    <name type="common">Rose of Sharon</name>
    <dbReference type="NCBI Taxonomy" id="106335"/>
    <lineage>
        <taxon>Eukaryota</taxon>
        <taxon>Viridiplantae</taxon>
        <taxon>Streptophyta</taxon>
        <taxon>Embryophyta</taxon>
        <taxon>Tracheophyta</taxon>
        <taxon>Spermatophyta</taxon>
        <taxon>Magnoliopsida</taxon>
        <taxon>eudicotyledons</taxon>
        <taxon>Gunneridae</taxon>
        <taxon>Pentapetalae</taxon>
        <taxon>rosids</taxon>
        <taxon>malvids</taxon>
        <taxon>Malvales</taxon>
        <taxon>Malvaceae</taxon>
        <taxon>Malvoideae</taxon>
        <taxon>Hibiscus</taxon>
    </lineage>
</organism>
<dbReference type="Gene3D" id="3.40.50.720">
    <property type="entry name" value="NAD(P)-binding Rossmann-like Domain"/>
    <property type="match status" value="1"/>
</dbReference>
<gene>
    <name evidence="3" type="ORF">F3Y22_tig00113725pilonHSYRG01356</name>
</gene>
<protein>
    <submittedName>
        <fullName evidence="3">Cellulose synthase-like protein D4-like</fullName>
    </submittedName>
</protein>
<dbReference type="InterPro" id="IPR050425">
    <property type="entry name" value="NAD(P)_dehydrat-like"/>
</dbReference>
<dbReference type="EMBL" id="VEPZ02001720">
    <property type="protein sequence ID" value="KAE8661600.1"/>
    <property type="molecule type" value="Genomic_DNA"/>
</dbReference>
<dbReference type="SUPFAM" id="SSF51735">
    <property type="entry name" value="NAD(P)-binding Rossmann-fold domains"/>
    <property type="match status" value="1"/>
</dbReference>
<dbReference type="AlphaFoldDB" id="A0A6A2X0D2"/>
<comment type="caution">
    <text evidence="3">The sequence shown here is derived from an EMBL/GenBank/DDBJ whole genome shotgun (WGS) entry which is preliminary data.</text>
</comment>
<dbReference type="GO" id="GO:0016616">
    <property type="term" value="F:oxidoreductase activity, acting on the CH-OH group of donors, NAD or NADP as acceptor"/>
    <property type="evidence" value="ECO:0007669"/>
    <property type="project" value="TreeGrafter"/>
</dbReference>
<keyword evidence="4" id="KW-1185">Reference proteome</keyword>
<sequence>MDEVKGKVCVTGAANEKKLAHLLRLQLVRSDLMDDDSFNNAIMGCEGVFHTASPVIKPSFDPKASSFLPFLIFNETIAFFYVARIRQLNTEILEPAVKGTVNVLRSYKKNPYLRRVVLTSSSSTVRARDDFEFKIPLDESSWSSIQLCETLQVT</sequence>
<name>A0A6A2X0D2_HIBSY</name>
<dbReference type="Proteomes" id="UP000436088">
    <property type="component" value="Unassembled WGS sequence"/>
</dbReference>
<accession>A0A6A2X0D2</accession>
<evidence type="ECO:0000256" key="2">
    <source>
        <dbReference type="ARBA" id="ARBA00023002"/>
    </source>
</evidence>
<keyword evidence="2" id="KW-0560">Oxidoreductase</keyword>
<evidence type="ECO:0000313" key="3">
    <source>
        <dbReference type="EMBL" id="KAE8661600.1"/>
    </source>
</evidence>
<dbReference type="InterPro" id="IPR036291">
    <property type="entry name" value="NAD(P)-bd_dom_sf"/>
</dbReference>
<evidence type="ECO:0000256" key="1">
    <source>
        <dbReference type="ARBA" id="ARBA00022857"/>
    </source>
</evidence>
<keyword evidence="1" id="KW-0521">NADP</keyword>
<dbReference type="PANTHER" id="PTHR10366:SF821">
    <property type="entry name" value="TETRAKETIDE ALPHA-PYRONE REDUCTASE 1"/>
    <property type="match status" value="1"/>
</dbReference>
<dbReference type="PANTHER" id="PTHR10366">
    <property type="entry name" value="NAD DEPENDENT EPIMERASE/DEHYDRATASE"/>
    <property type="match status" value="1"/>
</dbReference>
<proteinExistence type="predicted"/>
<reference evidence="3" key="1">
    <citation type="submission" date="2019-09" db="EMBL/GenBank/DDBJ databases">
        <title>Draft genome information of white flower Hibiscus syriacus.</title>
        <authorList>
            <person name="Kim Y.-M."/>
        </authorList>
    </citation>
    <scope>NUCLEOTIDE SEQUENCE [LARGE SCALE GENOMIC DNA]</scope>
    <source>
        <strain evidence="3">YM2019G1</strain>
    </source>
</reference>